<dbReference type="GO" id="GO:0006633">
    <property type="term" value="P:fatty acid biosynthetic process"/>
    <property type="evidence" value="ECO:0007669"/>
    <property type="project" value="InterPro"/>
</dbReference>
<dbReference type="AlphaFoldDB" id="A0AAP9Y601"/>
<evidence type="ECO:0000313" key="5">
    <source>
        <dbReference type="Proteomes" id="UP000594892"/>
    </source>
</evidence>
<gene>
    <name evidence="4" type="ORF">I6H06_23325</name>
</gene>
<organism evidence="4 5">
    <name type="scientific">Burkholderia glumae</name>
    <name type="common">Pseudomonas glumae</name>
    <dbReference type="NCBI Taxonomy" id="337"/>
    <lineage>
        <taxon>Bacteria</taxon>
        <taxon>Pseudomonadati</taxon>
        <taxon>Pseudomonadota</taxon>
        <taxon>Betaproteobacteria</taxon>
        <taxon>Burkholderiales</taxon>
        <taxon>Burkholderiaceae</taxon>
        <taxon>Burkholderia</taxon>
    </lineage>
</organism>
<dbReference type="InterPro" id="IPR016039">
    <property type="entry name" value="Thiolase-like"/>
</dbReference>
<evidence type="ECO:0000256" key="2">
    <source>
        <dbReference type="SAM" id="MobiDB-lite"/>
    </source>
</evidence>
<dbReference type="GO" id="GO:0004315">
    <property type="term" value="F:3-oxoacyl-[acyl-carrier-protein] synthase activity"/>
    <property type="evidence" value="ECO:0007669"/>
    <property type="project" value="InterPro"/>
</dbReference>
<name>A0AAP9Y601_BURGL</name>
<proteinExistence type="predicted"/>
<dbReference type="PANTHER" id="PTHR43775">
    <property type="entry name" value="FATTY ACID SYNTHASE"/>
    <property type="match status" value="1"/>
</dbReference>
<dbReference type="GO" id="GO:0004312">
    <property type="term" value="F:fatty acid synthase activity"/>
    <property type="evidence" value="ECO:0007669"/>
    <property type="project" value="TreeGrafter"/>
</dbReference>
<dbReference type="EMBL" id="CP065601">
    <property type="protein sequence ID" value="QPQ94574.1"/>
    <property type="molecule type" value="Genomic_DNA"/>
</dbReference>
<dbReference type="InterPro" id="IPR014030">
    <property type="entry name" value="Ketoacyl_synth_N"/>
</dbReference>
<dbReference type="InterPro" id="IPR018201">
    <property type="entry name" value="Ketoacyl_synth_AS"/>
</dbReference>
<protein>
    <recommendedName>
        <fullName evidence="3">Beta-ketoacyl synthase-like N-terminal domain-containing protein</fullName>
    </recommendedName>
</protein>
<evidence type="ECO:0000313" key="4">
    <source>
        <dbReference type="EMBL" id="QPQ94574.1"/>
    </source>
</evidence>
<reference evidence="4 5" key="1">
    <citation type="submission" date="2020-12" db="EMBL/GenBank/DDBJ databases">
        <title>FDA dAtabase for Regulatory Grade micrObial Sequences (FDA-ARGOS): Supporting development and validation of Infectious Disease Dx tests.</title>
        <authorList>
            <person name="Minogue T."/>
            <person name="Wolcott M."/>
            <person name="Wasieloski L."/>
            <person name="Aguilar W."/>
            <person name="Moore D."/>
            <person name="Jaissle J."/>
            <person name="Tallon L."/>
            <person name="Sadzewicz L."/>
            <person name="Zhao X."/>
            <person name="Boylan J."/>
            <person name="Ott S."/>
            <person name="Bowen H."/>
            <person name="Vavikolanu K."/>
            <person name="Mehta A."/>
            <person name="Aluvathingal J."/>
            <person name="Nadendla S."/>
            <person name="Yan Y."/>
            <person name="Sichtig H."/>
        </authorList>
    </citation>
    <scope>NUCLEOTIDE SEQUENCE [LARGE SCALE GENOMIC DNA]</scope>
    <source>
        <strain evidence="4 5">FDAARGOS_949</strain>
    </source>
</reference>
<dbReference type="PROSITE" id="PS00606">
    <property type="entry name" value="KS3_1"/>
    <property type="match status" value="1"/>
</dbReference>
<evidence type="ECO:0000256" key="1">
    <source>
        <dbReference type="ARBA" id="ARBA00022679"/>
    </source>
</evidence>
<keyword evidence="1" id="KW-0808">Transferase</keyword>
<dbReference type="Pfam" id="PF00109">
    <property type="entry name" value="ketoacyl-synt"/>
    <property type="match status" value="1"/>
</dbReference>
<feature type="domain" description="Beta-ketoacyl synthase-like N-terminal" evidence="3">
    <location>
        <begin position="17"/>
        <end position="73"/>
    </location>
</feature>
<evidence type="ECO:0000259" key="3">
    <source>
        <dbReference type="Pfam" id="PF00109"/>
    </source>
</evidence>
<dbReference type="Gene3D" id="3.40.47.10">
    <property type="match status" value="1"/>
</dbReference>
<dbReference type="RefSeq" id="WP_080942758.1">
    <property type="nucleotide sequence ID" value="NZ_NJFN02000003.1"/>
</dbReference>
<dbReference type="InterPro" id="IPR050091">
    <property type="entry name" value="PKS_NRPS_Biosynth_Enz"/>
</dbReference>
<feature type="compositionally biased region" description="Basic and acidic residues" evidence="2">
    <location>
        <begin position="98"/>
        <end position="113"/>
    </location>
</feature>
<feature type="region of interest" description="Disordered" evidence="2">
    <location>
        <begin position="89"/>
        <end position="113"/>
    </location>
</feature>
<accession>A0AAP9Y601</accession>
<dbReference type="PANTHER" id="PTHR43775:SF51">
    <property type="entry name" value="INACTIVE PHENOLPHTHIOCEROL SYNTHESIS POLYKETIDE SYNTHASE TYPE I PKS1-RELATED"/>
    <property type="match status" value="1"/>
</dbReference>
<sequence length="113" mass="11670">MPVMRRFATGAEALSHQRSTGNALSVTAGRLAFVLDWQGPALAVDTACSSSLMALHLAVRRGECSIALAGGAGQANYAASDARRACATPRASGAAGLRRSESEPARSLDGERR</sequence>
<dbReference type="Proteomes" id="UP000594892">
    <property type="component" value="Chromosome 2"/>
</dbReference>
<dbReference type="SUPFAM" id="SSF53901">
    <property type="entry name" value="Thiolase-like"/>
    <property type="match status" value="1"/>
</dbReference>